<feature type="domain" description="Peptidase M20 dimerisation" evidence="5">
    <location>
        <begin position="231"/>
        <end position="327"/>
    </location>
</feature>
<evidence type="ECO:0000256" key="4">
    <source>
        <dbReference type="SAM" id="SignalP"/>
    </source>
</evidence>
<dbReference type="Pfam" id="PF01546">
    <property type="entry name" value="Peptidase_M20"/>
    <property type="match status" value="1"/>
</dbReference>
<dbReference type="PIRSF" id="PIRSF005962">
    <property type="entry name" value="Pept_M20D_amidohydro"/>
    <property type="match status" value="1"/>
</dbReference>
<feature type="binding site" evidence="3">
    <location>
        <position position="209"/>
    </location>
    <ligand>
        <name>Mn(2+)</name>
        <dbReference type="ChEBI" id="CHEBI:29035"/>
        <label>2</label>
    </ligand>
</feature>
<evidence type="ECO:0000256" key="2">
    <source>
        <dbReference type="ARBA" id="ARBA00022801"/>
    </source>
</evidence>
<name>C1ACA0_GEMAT</name>
<sequence>MFRRHSFLSFATAAALVTTAVAPRLAAQAAPFDPALAAEIDKRTAAIADKITAWRHDIHQHPELGYQEKRTAALVAAHLRALGLEVQENVGGIPGVIGTLKGAKPGPTVALRADMDALPVTELVDLPFKSTVRTVYNGVETGVMHACGHDMHTAMLMGTAEVLAGMKSRIPGTVKFFFQPAEEVPPNGGALAMINAGAMTGVDGVFGLHVGPGPSGTLSYRSGSITAAADSWKIIVRGRQGHGAMPANAVDPIVASAEIVSALQTIVSRSVDLTSGPAVVTVGAIHGGLRENIIPDSVWMIGTIRTFDPKSRQVIADRLKLIATKIAEAHGAKAEVHVELGYSSTLNNVAMVSRFSPALKRVAGSKGAFESKSPSMAGEDFSRFADKAPGFFFNLSVTPPNVDLFNVAGNHSPLFQGDDAALPVGTRAMANVALEFLVSGGIPKTP</sequence>
<proteinExistence type="inferred from homology"/>
<keyword evidence="4" id="KW-0732">Signal</keyword>
<dbReference type="SUPFAM" id="SSF53187">
    <property type="entry name" value="Zn-dependent exopeptidases"/>
    <property type="match status" value="1"/>
</dbReference>
<feature type="binding site" evidence="3">
    <location>
        <position position="183"/>
    </location>
    <ligand>
        <name>Mn(2+)</name>
        <dbReference type="ChEBI" id="CHEBI:29035"/>
        <label>2</label>
    </ligand>
</feature>
<dbReference type="InterPro" id="IPR036264">
    <property type="entry name" value="Bact_exopeptidase_dim_dom"/>
</dbReference>
<evidence type="ECO:0000256" key="3">
    <source>
        <dbReference type="PIRSR" id="PIRSR005962-1"/>
    </source>
</evidence>
<dbReference type="Gene3D" id="3.30.70.360">
    <property type="match status" value="1"/>
</dbReference>
<dbReference type="HOGENOM" id="CLU_023257_0_1_0"/>
<feature type="binding site" evidence="3">
    <location>
        <position position="147"/>
    </location>
    <ligand>
        <name>Mn(2+)</name>
        <dbReference type="ChEBI" id="CHEBI:29035"/>
        <label>2</label>
    </ligand>
</feature>
<dbReference type="PANTHER" id="PTHR11014:SF63">
    <property type="entry name" value="METALLOPEPTIDASE, PUTATIVE (AFU_ORTHOLOGUE AFUA_6G09600)-RELATED"/>
    <property type="match status" value="1"/>
</dbReference>
<dbReference type="Proteomes" id="UP000002209">
    <property type="component" value="Chromosome"/>
</dbReference>
<evidence type="ECO:0000313" key="7">
    <source>
        <dbReference type="Proteomes" id="UP000002209"/>
    </source>
</evidence>
<dbReference type="SUPFAM" id="SSF55031">
    <property type="entry name" value="Bacterial exopeptidase dimerisation domain"/>
    <property type="match status" value="1"/>
</dbReference>
<feature type="binding site" evidence="3">
    <location>
        <position position="411"/>
    </location>
    <ligand>
        <name>Mn(2+)</name>
        <dbReference type="ChEBI" id="CHEBI:29035"/>
        <label>2</label>
    </ligand>
</feature>
<dbReference type="EMBL" id="AP009153">
    <property type="protein sequence ID" value="BAH40127.1"/>
    <property type="molecule type" value="Genomic_DNA"/>
</dbReference>
<reference evidence="7" key="1">
    <citation type="submission" date="2006-03" db="EMBL/GenBank/DDBJ databases">
        <title>Complete genome sequence of Gemmatimonas aurantiaca T-27 that represents a novel phylum Gemmatimonadetes.</title>
        <authorList>
            <person name="Takasaki K."/>
            <person name="Ichikawa N."/>
            <person name="Miura H."/>
            <person name="Matsushita S."/>
            <person name="Watanabe Y."/>
            <person name="Oguchi A."/>
            <person name="Ankai A."/>
            <person name="Yashiro I."/>
            <person name="Takahashi M."/>
            <person name="Terui Y."/>
            <person name="Fukui S."/>
            <person name="Yokoyama H."/>
            <person name="Tanikawa S."/>
            <person name="Hanada S."/>
            <person name="Kamagata Y."/>
            <person name="Fujita N."/>
        </authorList>
    </citation>
    <scope>NUCLEOTIDE SEQUENCE [LARGE SCALE GENOMIC DNA]</scope>
    <source>
        <strain evidence="7">T-27 / DSM 14586 / JCM 11422 / NBRC 100505</strain>
    </source>
</reference>
<dbReference type="GO" id="GO:0046872">
    <property type="term" value="F:metal ion binding"/>
    <property type="evidence" value="ECO:0007669"/>
    <property type="project" value="UniProtKB-KW"/>
</dbReference>
<dbReference type="KEGG" id="gau:GAU_3085"/>
<protein>
    <submittedName>
        <fullName evidence="6">Peptidase M20D family protein</fullName>
    </submittedName>
</protein>
<accession>C1ACA0</accession>
<dbReference type="InterPro" id="IPR017439">
    <property type="entry name" value="Amidohydrolase"/>
</dbReference>
<feature type="signal peptide" evidence="4">
    <location>
        <begin position="1"/>
        <end position="29"/>
    </location>
</feature>
<keyword evidence="3" id="KW-0479">Metal-binding</keyword>
<organism evidence="6 7">
    <name type="scientific">Gemmatimonas aurantiaca (strain DSM 14586 / JCM 11422 / NBRC 100505 / T-27)</name>
    <dbReference type="NCBI Taxonomy" id="379066"/>
    <lineage>
        <taxon>Bacteria</taxon>
        <taxon>Pseudomonadati</taxon>
        <taxon>Gemmatimonadota</taxon>
        <taxon>Gemmatimonadia</taxon>
        <taxon>Gemmatimonadales</taxon>
        <taxon>Gemmatimonadaceae</taxon>
        <taxon>Gemmatimonas</taxon>
    </lineage>
</organism>
<evidence type="ECO:0000259" key="5">
    <source>
        <dbReference type="Pfam" id="PF07687"/>
    </source>
</evidence>
<dbReference type="NCBIfam" id="TIGR01891">
    <property type="entry name" value="amidohydrolases"/>
    <property type="match status" value="1"/>
</dbReference>
<dbReference type="InterPro" id="IPR002933">
    <property type="entry name" value="Peptidase_M20"/>
</dbReference>
<keyword evidence="7" id="KW-1185">Reference proteome</keyword>
<comment type="similarity">
    <text evidence="1">Belongs to the peptidase M20 family.</text>
</comment>
<dbReference type="Pfam" id="PF07687">
    <property type="entry name" value="M20_dimer"/>
    <property type="match status" value="1"/>
</dbReference>
<feature type="binding site" evidence="3">
    <location>
        <position position="149"/>
    </location>
    <ligand>
        <name>Mn(2+)</name>
        <dbReference type="ChEBI" id="CHEBI:29035"/>
        <label>2</label>
    </ligand>
</feature>
<dbReference type="AlphaFoldDB" id="C1ACA0"/>
<dbReference type="PANTHER" id="PTHR11014">
    <property type="entry name" value="PEPTIDASE M20 FAMILY MEMBER"/>
    <property type="match status" value="1"/>
</dbReference>
<dbReference type="STRING" id="379066.GAU_3085"/>
<dbReference type="eggNOG" id="COG1473">
    <property type="taxonomic scope" value="Bacteria"/>
</dbReference>
<dbReference type="FunFam" id="3.30.70.360:FF:000014">
    <property type="entry name" value="N-acyl-L-amino acid amidohydrolase"/>
    <property type="match status" value="1"/>
</dbReference>
<dbReference type="RefSeq" id="WP_015894896.1">
    <property type="nucleotide sequence ID" value="NC_012489.1"/>
</dbReference>
<keyword evidence="2" id="KW-0378">Hydrolase</keyword>
<evidence type="ECO:0000256" key="1">
    <source>
        <dbReference type="ARBA" id="ARBA00006153"/>
    </source>
</evidence>
<feature type="chain" id="PRO_5002904664" evidence="4">
    <location>
        <begin position="30"/>
        <end position="446"/>
    </location>
</feature>
<gene>
    <name evidence="6" type="ordered locus">GAU_3085</name>
</gene>
<dbReference type="Gene3D" id="3.40.630.10">
    <property type="entry name" value="Zn peptidases"/>
    <property type="match status" value="1"/>
</dbReference>
<dbReference type="InterPro" id="IPR011650">
    <property type="entry name" value="Peptidase_M20_dimer"/>
</dbReference>
<comment type="cofactor">
    <cofactor evidence="3">
        <name>Mn(2+)</name>
        <dbReference type="ChEBI" id="CHEBI:29035"/>
    </cofactor>
    <text evidence="3">The Mn(2+) ion enhances activity.</text>
</comment>
<keyword evidence="3" id="KW-0464">Manganese</keyword>
<dbReference type="GO" id="GO:0016787">
    <property type="term" value="F:hydrolase activity"/>
    <property type="evidence" value="ECO:0007669"/>
    <property type="project" value="UniProtKB-KW"/>
</dbReference>
<evidence type="ECO:0000313" key="6">
    <source>
        <dbReference type="EMBL" id="BAH40127.1"/>
    </source>
</evidence>